<feature type="domain" description="Cyclic nucleotide-binding" evidence="11">
    <location>
        <begin position="971"/>
        <end position="1071"/>
    </location>
</feature>
<keyword evidence="5" id="KW-0406">Ion transport</keyword>
<reference evidence="13" key="1">
    <citation type="submission" date="2025-08" db="UniProtKB">
        <authorList>
            <consortium name="RefSeq"/>
        </authorList>
    </citation>
    <scope>IDENTIFICATION</scope>
</reference>
<name>A0A8B7YLG7_ACAPL</name>
<dbReference type="GO" id="GO:0044877">
    <property type="term" value="F:protein-containing complex binding"/>
    <property type="evidence" value="ECO:0007669"/>
    <property type="project" value="TreeGrafter"/>
</dbReference>
<dbReference type="GO" id="GO:0005221">
    <property type="term" value="F:intracellularly cyclic nucleotide-activated monoatomic cation channel activity"/>
    <property type="evidence" value="ECO:0007669"/>
    <property type="project" value="InterPro"/>
</dbReference>
<dbReference type="InterPro" id="IPR018488">
    <property type="entry name" value="cNMP-bd_CS"/>
</dbReference>
<dbReference type="PROSITE" id="PS00888">
    <property type="entry name" value="CNMP_BINDING_1"/>
    <property type="match status" value="2"/>
</dbReference>
<dbReference type="CDD" id="cd00038">
    <property type="entry name" value="CAP_ED"/>
    <property type="match status" value="4"/>
</dbReference>
<keyword evidence="12" id="KW-1185">Reference proteome</keyword>
<dbReference type="FunFam" id="1.10.287.70:FF:000123">
    <property type="entry name" value="Potassium channel KAT3"/>
    <property type="match status" value="1"/>
</dbReference>
<dbReference type="InterPro" id="IPR050866">
    <property type="entry name" value="CNG_cation_channel"/>
</dbReference>
<keyword evidence="3 10" id="KW-0812">Transmembrane</keyword>
<proteinExistence type="predicted"/>
<dbReference type="GO" id="GO:0016020">
    <property type="term" value="C:membrane"/>
    <property type="evidence" value="ECO:0007669"/>
    <property type="project" value="UniProtKB-SubCell"/>
</dbReference>
<dbReference type="SMART" id="SM00100">
    <property type="entry name" value="cNMP"/>
    <property type="match status" value="4"/>
</dbReference>
<feature type="transmembrane region" description="Helical" evidence="10">
    <location>
        <begin position="1842"/>
        <end position="1860"/>
    </location>
</feature>
<feature type="transmembrane region" description="Helical" evidence="10">
    <location>
        <begin position="48"/>
        <end position="68"/>
    </location>
</feature>
<keyword evidence="7" id="KW-1071">Ligand-gated ion channel</keyword>
<feature type="transmembrane region" description="Helical" evidence="10">
    <location>
        <begin position="1430"/>
        <end position="1455"/>
    </location>
</feature>
<dbReference type="InterPro" id="IPR003938">
    <property type="entry name" value="K_chnl_volt-dep_EAG/ELK/ERG"/>
</dbReference>
<gene>
    <name evidence="13" type="primary">LOC110981133</name>
</gene>
<evidence type="ECO:0000256" key="4">
    <source>
        <dbReference type="ARBA" id="ARBA00022989"/>
    </source>
</evidence>
<dbReference type="GeneID" id="110981133"/>
<evidence type="ECO:0000259" key="11">
    <source>
        <dbReference type="PROSITE" id="PS50042"/>
    </source>
</evidence>
<feature type="domain" description="Cyclic nucleotide-binding" evidence="11">
    <location>
        <begin position="376"/>
        <end position="494"/>
    </location>
</feature>
<keyword evidence="6 10" id="KW-0472">Membrane</keyword>
<evidence type="ECO:0000256" key="7">
    <source>
        <dbReference type="ARBA" id="ARBA00023286"/>
    </source>
</evidence>
<dbReference type="SUPFAM" id="SSF51206">
    <property type="entry name" value="cAMP-binding domain-like"/>
    <property type="match status" value="4"/>
</dbReference>
<dbReference type="OrthoDB" id="415460at2759"/>
<dbReference type="PROSITE" id="PS00889">
    <property type="entry name" value="CNMP_BINDING_2"/>
    <property type="match status" value="2"/>
</dbReference>
<sequence>MSGTPSESVTLEVDETMTSERTGLRASPSLDDEPQKWFLSPHTTRMQVWDTLVIVSAVFSFCLDLFMFSFESKLIALWVLAYVGDAIFIIDIFLRFFRGYMKHGILITDRQRIRRHYLKTTFCFDFYSVLPLDFIVFAQPGLGAPGIMKVLAKYRCMNRWIRCFRLMSFFETRESKLGSNTSLLRTFKYTTVAGLIIHITACVWYFLACDGWHDGLPNACQNDSWALNFDLGADIRNISAGESYVIALYWSVATATSTGYGDISAVNAGEKWVSILAMLIGEGVFFGMILGGMASMLTNFDAQRARYTHRFNVIKQSLKDETVTEDLQRQVVGYYEYLWFRKKGVTDDSLINAMPLTFHAEVSLSGNKYILDKAPMFKGMSEGFMRMLSLEIKPSLYLPGQMIAYRNEICHNMYFIQRGEVEVLSAEDDDTPIISLRHGKLFGEVSLVFSMPRTNSIRAAAHCDLMVLDKADLQNVLHHYPEVARKLQRIAEERCDAAGRLEERVRAGEGIIPASKSLRRLSHASTHSPRHSGTQANMRPDQYGKKSMEAFDIEELVSVHHGSCAAQSPLRIVQPRVHRQLGQWWEDFWELITETVVMPGSRFAKLWERGVLVITLLISVLYPYCASFIANSGAGKAPNVDVNDDAGDGDSDNLLLLTLMYIMDFVLLFDIIVRLRTAVSTPNGTYKDFKSIREHYVKSVGFALDVIAILPLDFFSLLVPEGKDRTNALYFLSLNRLVKAWRMPNYFKNLEKDLDVNIATIRFFKFFIYIALLSHWSSCLWYLVTCDTGNCQMDMKTSEADFVFNVKGASPKQAQSSKVPTTDVPPSTTAPSPFDEYVTALYWAAATMTSTGYGDISAHTTIGRAIALGAMLIGLLLYGYCLSSIAATLANADAPRVNFQEKLFAVQEFMKDHNLKLNLQHRVVKYLGLVFRRHRGEVMPGGVRLMHDMPIQLQQEIAFEDAQETLGQVPLFKDCDAAFLRMLALKTHAYLFTPGDMIVYEGDMGREMYFIRRGTCEVLSKDMTRVTSTIGPGQYFGEVGLIFGDYRTATVRAASYCELLMLKRSDLDEVLQHFPLIANGLEAAVSHWEKDRKEKQHDDKGQFKEAAGDEEHLKELRNASRRQHELDVIRDTDDLQADNSVEATSHQPTDASVKVFDKDSEDYTEPLSQLSLVGRLFSKLLMSCALLPSGTWFKRWEVVRVAVAILMAFTVTLQASFSHMDVALWVINYSLDLICYIDMYLKFHTAFYNENNVLVTHPISTAKHYFKTNFLIDLVACFPAELIGYAVLGTFTSDAIHVYAVLRLNRFLQMYRVPLAFNYLESGVENETGTIRMLKFFFYLGLFFHIMACLWYMNACSPIFRANPVHEDLKGLIPTNDHYCKNISWTSAVDLGFYNKSLSYQYVVSLYWASATGASVGYGDIHAKNVSEMVLALLSMICGIVFFGYVIASVAASLANADSQRARYQEKLTAIQNYLKEQQINRSLEQRVVNYYNYIWLRTKGVDPNSLFDGLPLSLKAEVALDLYQDMINKVPLFQNTEVGFQKMLAMCMTPVYVLSKEYVVRKFDFGKEMFFIHRGTVEVVSEDGNTVFDTMNAGRFFGEISLVFSCSRTASIRAQTNCDMFVLTKENLDEVLTHYPSIKEQINRVAEERINAVRKRSNAKVGGDSNKSSNNNNNPSNNPSESTSASSNNNETNTQANTDSKATAENAAKNATNSQPADGQDGKNENQNNDKGAEKTTETGDDKDKKKKSQNGRAPGAASSSEPEDSSRLDLGSDSGEVQTRQPPCCLRNKNYLEELLKANRFVLSPDSKVVRYLNRLTCFLAYIMSFTILFQAAFQEQSTLILVFSYTCEAVFIFEIYIKFHVSCADEYGELETDFNKVYMIYFKKLSGFLLDLAAALPLDLFALCFTNSDEQSTRFAALTLLRIVHLLRLVRVVQFFDAWEKELNINMLLVRLTKFFGQLLIVIHFFACLWYFFACPLGTCHEGTWADAEMYTEESAHWLTRYGDSFYWCVATLTSTGYGDFHALSPMEMIFASLVMVIGQLLFGSILGNIASTLANEESGRVAYEQRLSAVKVQMKDMRLNSKLRNRVVSYFDYLWMRNKGVDQHTLFKDAPFCLQTEIGLAVYEKSLKKVPLFEDSEPSFFRSLSLMLRPVLFMPNDYIVRQGDVGDEMYFIHRGTVEMMDENHQSQVDRVLGPGEFFDDINLLYDVPRRTSVRARSHVDLHALSVGDLKAVLEQFPEVEFNIRHIGHALYGQYAASINAQDHFPPKQTVV</sequence>
<dbReference type="Proteomes" id="UP000694845">
    <property type="component" value="Unplaced"/>
</dbReference>
<evidence type="ECO:0000256" key="9">
    <source>
        <dbReference type="SAM" id="MobiDB-lite"/>
    </source>
</evidence>
<feature type="compositionally biased region" description="Low complexity" evidence="9">
    <location>
        <begin position="1666"/>
        <end position="1714"/>
    </location>
</feature>
<evidence type="ECO:0000256" key="1">
    <source>
        <dbReference type="ARBA" id="ARBA00004141"/>
    </source>
</evidence>
<evidence type="ECO:0000256" key="5">
    <source>
        <dbReference type="ARBA" id="ARBA00023065"/>
    </source>
</evidence>
<evidence type="ECO:0000256" key="8">
    <source>
        <dbReference type="ARBA" id="ARBA00023303"/>
    </source>
</evidence>
<evidence type="ECO:0000256" key="10">
    <source>
        <dbReference type="SAM" id="Phobius"/>
    </source>
</evidence>
<evidence type="ECO:0000256" key="6">
    <source>
        <dbReference type="ARBA" id="ARBA00023136"/>
    </source>
</evidence>
<dbReference type="Gene3D" id="1.10.287.630">
    <property type="entry name" value="Helix hairpin bin"/>
    <property type="match status" value="4"/>
</dbReference>
<feature type="region of interest" description="Disordered" evidence="9">
    <location>
        <begin position="1"/>
        <end position="29"/>
    </location>
</feature>
<feature type="transmembrane region" description="Helical" evidence="10">
    <location>
        <begin position="1958"/>
        <end position="1976"/>
    </location>
</feature>
<dbReference type="SUPFAM" id="SSF81324">
    <property type="entry name" value="Voltage-gated potassium channels"/>
    <property type="match status" value="4"/>
</dbReference>
<feature type="transmembrane region" description="Helical" evidence="10">
    <location>
        <begin position="74"/>
        <end position="94"/>
    </location>
</feature>
<feature type="transmembrane region" description="Helical" evidence="10">
    <location>
        <begin position="186"/>
        <end position="207"/>
    </location>
</feature>
<feature type="region of interest" description="Disordered" evidence="9">
    <location>
        <begin position="1655"/>
        <end position="1784"/>
    </location>
</feature>
<accession>A0A8B7YLG7</accession>
<organism evidence="12 13">
    <name type="scientific">Acanthaster planci</name>
    <name type="common">Crown-of-thorns starfish</name>
    <dbReference type="NCBI Taxonomy" id="133434"/>
    <lineage>
        <taxon>Eukaryota</taxon>
        <taxon>Metazoa</taxon>
        <taxon>Echinodermata</taxon>
        <taxon>Eleutherozoa</taxon>
        <taxon>Asterozoa</taxon>
        <taxon>Asteroidea</taxon>
        <taxon>Valvatacea</taxon>
        <taxon>Valvatida</taxon>
        <taxon>Acanthasteridae</taxon>
        <taxon>Acanthaster</taxon>
    </lineage>
</organism>
<feature type="transmembrane region" description="Helical" evidence="10">
    <location>
        <begin position="654"/>
        <end position="675"/>
    </location>
</feature>
<dbReference type="PANTHER" id="PTHR45638:SF19">
    <property type="entry name" value="CYCLIC NUCLEOTIDE-BINDING DOMAIN-CONTAINING PROTEIN"/>
    <property type="match status" value="1"/>
</dbReference>
<evidence type="ECO:0000256" key="3">
    <source>
        <dbReference type="ARBA" id="ARBA00022692"/>
    </source>
</evidence>
<dbReference type="InterPro" id="IPR014710">
    <property type="entry name" value="RmlC-like_jellyroll"/>
</dbReference>
<feature type="domain" description="Cyclic nucleotide-binding" evidence="11">
    <location>
        <begin position="1533"/>
        <end position="1650"/>
    </location>
</feature>
<keyword evidence="2" id="KW-0813">Transport</keyword>
<feature type="transmembrane region" description="Helical" evidence="10">
    <location>
        <begin position="611"/>
        <end position="634"/>
    </location>
</feature>
<feature type="transmembrane region" description="Helical" evidence="10">
    <location>
        <begin position="696"/>
        <end position="719"/>
    </location>
</feature>
<dbReference type="InterPro" id="IPR018490">
    <property type="entry name" value="cNMP-bd_dom_sf"/>
</dbReference>
<keyword evidence="8" id="KW-0407">Ion channel</keyword>
<dbReference type="Pfam" id="PF00520">
    <property type="entry name" value="Ion_trans"/>
    <property type="match status" value="4"/>
</dbReference>
<dbReference type="RefSeq" id="XP_022094108.1">
    <property type="nucleotide sequence ID" value="XM_022238416.1"/>
</dbReference>
<dbReference type="InterPro" id="IPR005821">
    <property type="entry name" value="Ion_trans_dom"/>
</dbReference>
<feature type="transmembrane region" description="Helical" evidence="10">
    <location>
        <begin position="2032"/>
        <end position="2054"/>
    </location>
</feature>
<feature type="region of interest" description="Disordered" evidence="9">
    <location>
        <begin position="1088"/>
        <end position="1114"/>
    </location>
</feature>
<dbReference type="KEGG" id="aplc:110981133"/>
<evidence type="ECO:0000313" key="12">
    <source>
        <dbReference type="Proteomes" id="UP000694845"/>
    </source>
</evidence>
<dbReference type="PROSITE" id="PS50042">
    <property type="entry name" value="CNMP_BINDING_3"/>
    <property type="match status" value="4"/>
</dbReference>
<protein>
    <submittedName>
        <fullName evidence="13">Uncharacterized protein LOC110981133 isoform X1</fullName>
    </submittedName>
</protein>
<dbReference type="InterPro" id="IPR000595">
    <property type="entry name" value="cNMP-bd_dom"/>
</dbReference>
<dbReference type="Gene3D" id="2.60.120.10">
    <property type="entry name" value="Jelly Rolls"/>
    <property type="match status" value="4"/>
</dbReference>
<evidence type="ECO:0000256" key="2">
    <source>
        <dbReference type="ARBA" id="ARBA00022448"/>
    </source>
</evidence>
<feature type="transmembrane region" description="Helical" evidence="10">
    <location>
        <begin position="1282"/>
        <end position="1302"/>
    </location>
</feature>
<feature type="transmembrane region" description="Helical" evidence="10">
    <location>
        <begin position="272"/>
        <end position="297"/>
    </location>
</feature>
<dbReference type="Gene3D" id="1.10.287.70">
    <property type="match status" value="4"/>
</dbReference>
<dbReference type="PANTHER" id="PTHR45638">
    <property type="entry name" value="CYCLIC NUCLEOTIDE-GATED CATION CHANNEL SUBUNIT A"/>
    <property type="match status" value="1"/>
</dbReference>
<keyword evidence="4 10" id="KW-1133">Transmembrane helix</keyword>
<dbReference type="PRINTS" id="PR01463">
    <property type="entry name" value="EAGCHANLFMLY"/>
</dbReference>
<comment type="subcellular location">
    <subcellularLocation>
        <location evidence="1">Membrane</location>
        <topology evidence="1">Multi-pass membrane protein</topology>
    </subcellularLocation>
</comment>
<dbReference type="Pfam" id="PF00027">
    <property type="entry name" value="cNMP_binding"/>
    <property type="match status" value="4"/>
</dbReference>
<feature type="transmembrane region" description="Helical" evidence="10">
    <location>
        <begin position="1336"/>
        <end position="1353"/>
    </location>
</feature>
<evidence type="ECO:0000313" key="13">
    <source>
        <dbReference type="RefSeq" id="XP_022094108.1"/>
    </source>
</evidence>
<dbReference type="FunFam" id="2.60.120.10:FF:000057">
    <property type="entry name" value="Cyclic nucleotide-binding domain protein"/>
    <property type="match status" value="2"/>
</dbReference>
<feature type="domain" description="Cyclic nucleotide-binding" evidence="11">
    <location>
        <begin position="2136"/>
        <end position="2237"/>
    </location>
</feature>
<feature type="compositionally biased region" description="Basic and acidic residues" evidence="9">
    <location>
        <begin position="1732"/>
        <end position="1745"/>
    </location>
</feature>
<dbReference type="GO" id="GO:0005249">
    <property type="term" value="F:voltage-gated potassium channel activity"/>
    <property type="evidence" value="ECO:0007669"/>
    <property type="project" value="InterPro"/>
</dbReference>
<feature type="region of interest" description="Disordered" evidence="9">
    <location>
        <begin position="521"/>
        <end position="540"/>
    </location>
</feature>
<feature type="transmembrane region" description="Helical" evidence="10">
    <location>
        <begin position="766"/>
        <end position="784"/>
    </location>
</feature>
<feature type="transmembrane region" description="Helical" evidence="10">
    <location>
        <begin position="1818"/>
        <end position="1836"/>
    </location>
</feature>
<feature type="transmembrane region" description="Helical" evidence="10">
    <location>
        <begin position="865"/>
        <end position="890"/>
    </location>
</feature>
<feature type="compositionally biased region" description="Polar residues" evidence="9">
    <location>
        <begin position="523"/>
        <end position="537"/>
    </location>
</feature>
<dbReference type="FunFam" id="1.10.287.630:FF:000001">
    <property type="entry name" value="Cyclic nucleotide-gated channel alpha 3"/>
    <property type="match status" value="1"/>
</dbReference>